<dbReference type="AlphaFoldDB" id="A2DQ58"/>
<evidence type="ECO:0000256" key="3">
    <source>
        <dbReference type="ARBA" id="ARBA00022448"/>
    </source>
</evidence>
<keyword evidence="3" id="KW-0813">Transport</keyword>
<dbReference type="SMART" id="SM00397">
    <property type="entry name" value="t_SNARE"/>
    <property type="match status" value="1"/>
</dbReference>
<dbReference type="FunFam" id="1.20.5.110:FF:000081">
    <property type="entry name" value="Syntaxin 16"/>
    <property type="match status" value="1"/>
</dbReference>
<comment type="subcellular location">
    <subcellularLocation>
        <location evidence="1">Golgi apparatus membrane</location>
        <topology evidence="1">Single-pass type IV membrane protein</topology>
    </subcellularLocation>
</comment>
<dbReference type="CDD" id="cd15845">
    <property type="entry name" value="SNARE_syntaxin16"/>
    <property type="match status" value="1"/>
</dbReference>
<accession>A2DQ58</accession>
<evidence type="ECO:0000256" key="2">
    <source>
        <dbReference type="ARBA" id="ARBA00009063"/>
    </source>
</evidence>
<evidence type="ECO:0000256" key="7">
    <source>
        <dbReference type="ARBA" id="ARBA00023034"/>
    </source>
</evidence>
<evidence type="ECO:0000256" key="4">
    <source>
        <dbReference type="ARBA" id="ARBA00022692"/>
    </source>
</evidence>
<dbReference type="InterPro" id="IPR010989">
    <property type="entry name" value="SNARE"/>
</dbReference>
<reference evidence="13" key="1">
    <citation type="submission" date="2006-10" db="EMBL/GenBank/DDBJ databases">
        <authorList>
            <person name="Amadeo P."/>
            <person name="Zhao Q."/>
            <person name="Wortman J."/>
            <person name="Fraser-Liggett C."/>
            <person name="Carlton J."/>
        </authorList>
    </citation>
    <scope>NUCLEOTIDE SEQUENCE</scope>
    <source>
        <strain evidence="13">G3</strain>
    </source>
</reference>
<name>A2DQ58_TRIV3</name>
<dbReference type="GO" id="GO:0000149">
    <property type="term" value="F:SNARE binding"/>
    <property type="evidence" value="ECO:0000318"/>
    <property type="project" value="GO_Central"/>
</dbReference>
<dbReference type="KEGG" id="tva:4775502"/>
<dbReference type="SUPFAM" id="SSF47661">
    <property type="entry name" value="t-snare proteins"/>
    <property type="match status" value="1"/>
</dbReference>
<dbReference type="Gene3D" id="1.20.5.110">
    <property type="match status" value="1"/>
</dbReference>
<keyword evidence="4 11" id="KW-0812">Transmembrane</keyword>
<dbReference type="Proteomes" id="UP000001542">
    <property type="component" value="Unassembled WGS sequence"/>
</dbReference>
<dbReference type="PANTHER" id="PTHR19957">
    <property type="entry name" value="SYNTAXIN"/>
    <property type="match status" value="1"/>
</dbReference>
<dbReference type="VEuPathDB" id="TrichDB:TVAGG3_0385360"/>
<dbReference type="InterPro" id="IPR000727">
    <property type="entry name" value="T_SNARE_dom"/>
</dbReference>
<keyword evidence="7" id="KW-0333">Golgi apparatus</keyword>
<dbReference type="GO" id="GO:0006906">
    <property type="term" value="P:vesicle fusion"/>
    <property type="evidence" value="ECO:0000318"/>
    <property type="project" value="GO_Central"/>
</dbReference>
<dbReference type="GO" id="GO:0005484">
    <property type="term" value="F:SNAP receptor activity"/>
    <property type="evidence" value="ECO:0000318"/>
    <property type="project" value="GO_Central"/>
</dbReference>
<keyword evidence="5" id="KW-0653">Protein transport</keyword>
<keyword evidence="9 11" id="KW-0472">Membrane</keyword>
<dbReference type="GO" id="GO:0048278">
    <property type="term" value="P:vesicle docking"/>
    <property type="evidence" value="ECO:0000318"/>
    <property type="project" value="GO_Central"/>
</dbReference>
<dbReference type="EMBL" id="DS113230">
    <property type="protein sequence ID" value="EAY17485.1"/>
    <property type="molecule type" value="Genomic_DNA"/>
</dbReference>
<evidence type="ECO:0000256" key="10">
    <source>
        <dbReference type="SAM" id="Coils"/>
    </source>
</evidence>
<keyword evidence="8 10" id="KW-0175">Coiled coil</keyword>
<dbReference type="OrthoDB" id="10251371at2759"/>
<dbReference type="GO" id="GO:0031201">
    <property type="term" value="C:SNARE complex"/>
    <property type="evidence" value="ECO:0000318"/>
    <property type="project" value="GO_Central"/>
</dbReference>
<gene>
    <name evidence="13" type="ORF">TVAG_494270</name>
</gene>
<evidence type="ECO:0000256" key="1">
    <source>
        <dbReference type="ARBA" id="ARBA00004409"/>
    </source>
</evidence>
<feature type="coiled-coil region" evidence="10">
    <location>
        <begin position="192"/>
        <end position="219"/>
    </location>
</feature>
<evidence type="ECO:0000256" key="11">
    <source>
        <dbReference type="SAM" id="Phobius"/>
    </source>
</evidence>
<dbReference type="PROSITE" id="PS50192">
    <property type="entry name" value="T_SNARE"/>
    <property type="match status" value="1"/>
</dbReference>
<comment type="similarity">
    <text evidence="2">Belongs to the syntaxin family.</text>
</comment>
<feature type="transmembrane region" description="Helical" evidence="11">
    <location>
        <begin position="267"/>
        <end position="287"/>
    </location>
</feature>
<evidence type="ECO:0000256" key="9">
    <source>
        <dbReference type="ARBA" id="ARBA00023136"/>
    </source>
</evidence>
<keyword evidence="14" id="KW-1185">Reference proteome</keyword>
<dbReference type="RefSeq" id="XP_001329620.1">
    <property type="nucleotide sequence ID" value="XM_001329585.1"/>
</dbReference>
<dbReference type="VEuPathDB" id="TrichDB:TVAG_494270"/>
<reference evidence="13" key="2">
    <citation type="journal article" date="2007" name="Science">
        <title>Draft genome sequence of the sexually transmitted pathogen Trichomonas vaginalis.</title>
        <authorList>
            <person name="Carlton J.M."/>
            <person name="Hirt R.P."/>
            <person name="Silva J.C."/>
            <person name="Delcher A.L."/>
            <person name="Schatz M."/>
            <person name="Zhao Q."/>
            <person name="Wortman J.R."/>
            <person name="Bidwell S.L."/>
            <person name="Alsmark U.C.M."/>
            <person name="Besteiro S."/>
            <person name="Sicheritz-Ponten T."/>
            <person name="Noel C.J."/>
            <person name="Dacks J.B."/>
            <person name="Foster P.G."/>
            <person name="Simillion C."/>
            <person name="Van de Peer Y."/>
            <person name="Miranda-Saavedra D."/>
            <person name="Barton G.J."/>
            <person name="Westrop G.D."/>
            <person name="Mueller S."/>
            <person name="Dessi D."/>
            <person name="Fiori P.L."/>
            <person name="Ren Q."/>
            <person name="Paulsen I."/>
            <person name="Zhang H."/>
            <person name="Bastida-Corcuera F.D."/>
            <person name="Simoes-Barbosa A."/>
            <person name="Brown M.T."/>
            <person name="Hayes R.D."/>
            <person name="Mukherjee M."/>
            <person name="Okumura C.Y."/>
            <person name="Schneider R."/>
            <person name="Smith A.J."/>
            <person name="Vanacova S."/>
            <person name="Villalvazo M."/>
            <person name="Haas B.J."/>
            <person name="Pertea M."/>
            <person name="Feldblyum T.V."/>
            <person name="Utterback T.R."/>
            <person name="Shu C.L."/>
            <person name="Osoegawa K."/>
            <person name="de Jong P.J."/>
            <person name="Hrdy I."/>
            <person name="Horvathova L."/>
            <person name="Zubacova Z."/>
            <person name="Dolezal P."/>
            <person name="Malik S.B."/>
            <person name="Logsdon J.M. Jr."/>
            <person name="Henze K."/>
            <person name="Gupta A."/>
            <person name="Wang C.C."/>
            <person name="Dunne R.L."/>
            <person name="Upcroft J.A."/>
            <person name="Upcroft P."/>
            <person name="White O."/>
            <person name="Salzberg S.L."/>
            <person name="Tang P."/>
            <person name="Chiu C.-H."/>
            <person name="Lee Y.-S."/>
            <person name="Embley T.M."/>
            <person name="Coombs G.H."/>
            <person name="Mottram J.C."/>
            <person name="Tachezy J."/>
            <person name="Fraser-Liggett C.M."/>
            <person name="Johnson P.J."/>
        </authorList>
    </citation>
    <scope>NUCLEOTIDE SEQUENCE [LARGE SCALE GENOMIC DNA]</scope>
    <source>
        <strain evidence="13">G3</strain>
    </source>
</reference>
<keyword evidence="6 11" id="KW-1133">Transmembrane helix</keyword>
<evidence type="ECO:0000256" key="6">
    <source>
        <dbReference type="ARBA" id="ARBA00022989"/>
    </source>
</evidence>
<evidence type="ECO:0000256" key="8">
    <source>
        <dbReference type="ARBA" id="ARBA00023054"/>
    </source>
</evidence>
<feature type="domain" description="T-SNARE coiled-coil homology" evidence="12">
    <location>
        <begin position="196"/>
        <end position="258"/>
    </location>
</feature>
<evidence type="ECO:0000313" key="14">
    <source>
        <dbReference type="Proteomes" id="UP000001542"/>
    </source>
</evidence>
<dbReference type="InterPro" id="IPR045242">
    <property type="entry name" value="Syntaxin"/>
</dbReference>
<evidence type="ECO:0000256" key="5">
    <source>
        <dbReference type="ARBA" id="ARBA00022927"/>
    </source>
</evidence>
<dbReference type="InParanoid" id="A2DQ58"/>
<dbReference type="GO" id="GO:0006886">
    <property type="term" value="P:intracellular protein transport"/>
    <property type="evidence" value="ECO:0000318"/>
    <property type="project" value="GO_Central"/>
</dbReference>
<organism evidence="13 14">
    <name type="scientific">Trichomonas vaginalis (strain ATCC PRA-98 / G3)</name>
    <dbReference type="NCBI Taxonomy" id="412133"/>
    <lineage>
        <taxon>Eukaryota</taxon>
        <taxon>Metamonada</taxon>
        <taxon>Parabasalia</taxon>
        <taxon>Trichomonadida</taxon>
        <taxon>Trichomonadidae</taxon>
        <taxon>Trichomonas</taxon>
    </lineage>
</organism>
<dbReference type="PANTHER" id="PTHR19957:SF83">
    <property type="entry name" value="SYNTAXIN-16"/>
    <property type="match status" value="1"/>
</dbReference>
<dbReference type="SMR" id="A2DQ58"/>
<proteinExistence type="inferred from homology"/>
<evidence type="ECO:0000259" key="12">
    <source>
        <dbReference type="PROSITE" id="PS50192"/>
    </source>
</evidence>
<dbReference type="GO" id="GO:0012505">
    <property type="term" value="C:endomembrane system"/>
    <property type="evidence" value="ECO:0000318"/>
    <property type="project" value="GO_Central"/>
</dbReference>
<dbReference type="eggNOG" id="KOG0809">
    <property type="taxonomic scope" value="Eukaryota"/>
</dbReference>
<dbReference type="STRING" id="5722.A2DQ58"/>
<sequence length="288" mass="33277">MFLGGYAGANKDITPDFLNARDGSTFRSGRVRNESSDTAQLLNHSYQPESPLDEIFKRSSYIKKRMRECQSRIKELKPIQNKCLEQNFEIKTDLLANVSKSSQEISSILEDINNSLNALTVYSSPQYPDREMIVKNIHHSLFDEYKKLNHKFKLQQTTFQTQYYSRESQKKNETNLLIDLEGLYTGNDAPSQRTLETQQRQSNNELEELVRRAREVQQLFSDLATIIVEQGTIIDRIDYNISEALTNAQKGHEEVQEAEKYQKGSKMWICAIIMGILVFILFIAALFK</sequence>
<dbReference type="GO" id="GO:0000139">
    <property type="term" value="C:Golgi membrane"/>
    <property type="evidence" value="ECO:0007669"/>
    <property type="project" value="UniProtKB-SubCell"/>
</dbReference>
<evidence type="ECO:0000313" key="13">
    <source>
        <dbReference type="EMBL" id="EAY17485.1"/>
    </source>
</evidence>
<protein>
    <submittedName>
        <fullName evidence="13">SNARE domain containing protein</fullName>
    </submittedName>
</protein>
<dbReference type="Pfam" id="PF05739">
    <property type="entry name" value="SNARE"/>
    <property type="match status" value="1"/>
</dbReference>